<dbReference type="Proteomes" id="UP000471147">
    <property type="component" value="Unassembled WGS sequence"/>
</dbReference>
<dbReference type="InterPro" id="IPR011050">
    <property type="entry name" value="Pectin_lyase_fold/virulence"/>
</dbReference>
<dbReference type="PANTHER" id="PTHR12338:SF5">
    <property type="entry name" value="ANTIGEN 43-RELATED"/>
    <property type="match status" value="1"/>
</dbReference>
<dbReference type="SUPFAM" id="SSF51126">
    <property type="entry name" value="Pectin lyase-like"/>
    <property type="match status" value="1"/>
</dbReference>
<dbReference type="Pfam" id="PF12545">
    <property type="entry name" value="DUF3739"/>
    <property type="match status" value="1"/>
</dbReference>
<keyword evidence="4" id="KW-1185">Reference proteome</keyword>
<evidence type="ECO:0000313" key="4">
    <source>
        <dbReference type="Proteomes" id="UP000471147"/>
    </source>
</evidence>
<feature type="domain" description="Filamentous haemagglutinin FhaB/tRNA nuclease CdiA-like TPS" evidence="2">
    <location>
        <begin position="132"/>
        <end position="250"/>
    </location>
</feature>
<dbReference type="Gene3D" id="2.160.20.10">
    <property type="entry name" value="Single-stranded right-handed beta-helix, Pectin lyase-like"/>
    <property type="match status" value="1"/>
</dbReference>
<proteinExistence type="predicted"/>
<gene>
    <name evidence="3" type="ORF">EUU23_02530</name>
</gene>
<reference evidence="3 4" key="1">
    <citation type="submission" date="2019-01" db="EMBL/GenBank/DDBJ databases">
        <title>Sphingorhabdus lacus sp.nov., isolated from an oligotrophic freshwater lake.</title>
        <authorList>
            <person name="Park M."/>
        </authorList>
    </citation>
    <scope>NUCLEOTIDE SEQUENCE [LARGE SCALE GENOMIC DNA]</scope>
    <source>
        <strain evidence="3 4">IMCC26285</strain>
    </source>
</reference>
<dbReference type="InterPro" id="IPR050909">
    <property type="entry name" value="Bact_Autotransporter_VF"/>
</dbReference>
<feature type="chain" id="PRO_5026037064" evidence="1">
    <location>
        <begin position="45"/>
        <end position="4393"/>
    </location>
</feature>
<dbReference type="EMBL" id="SDWJ01000001">
    <property type="protein sequence ID" value="MVZ96580.1"/>
    <property type="molecule type" value="Genomic_DNA"/>
</dbReference>
<name>A0A6I4LWU1_9SPHN</name>
<comment type="caution">
    <text evidence="3">The sequence shown here is derived from an EMBL/GenBank/DDBJ whole genome shotgun (WGS) entry which is preliminary data.</text>
</comment>
<dbReference type="OrthoDB" id="1776524at2"/>
<evidence type="ECO:0000259" key="2">
    <source>
        <dbReference type="SMART" id="SM00912"/>
    </source>
</evidence>
<keyword evidence="1" id="KW-0732">Signal</keyword>
<protein>
    <submittedName>
        <fullName evidence="3">Filamentous hemagglutinin N-terminal domain-containing protein</fullName>
    </submittedName>
</protein>
<dbReference type="RefSeq" id="WP_160352548.1">
    <property type="nucleotide sequence ID" value="NZ_SDWJ01000001.1"/>
</dbReference>
<sequence length="4393" mass="450799">MGKFDMVDLNVRFTRLRFGTRSILMRTASVAVLAALIDPTAAHAQLAARRGATASAPVVAPRAVPGQVRPRAATEALDRAVATQARVDDIQRYVKQARAAAGGTVVPEGLQGLVIARGVTREALAAGALRAAQDSTGRVTWQGAGLPTETVTGGTNLVTIVQNESRAILSWDRFDVGRNTTLQFDQGKNKDWVALNRVVDAAASPSQILGSIKADGTVIVLNRNGVMFGAGSQVSANSLLASSLEIGNFVKTGRVIAPSGTIENGFVGLTLNERNISFLQNGLLQGAVGQGDLQLSPTIVSAEVSGFYSSSTISSAFNGNESGSITVERGANISAGSGGFVILAGPRVSNDGYLTASEGQVSLQAGRAISATASTGAADSVDPLIRGLILRTSFGAVTDVVTNSGLIETQRGYASLGTGLTGTVINAGLIAATTSVSRNGNISLLGGTVTLAGADIQGEASGLVITPDKNGETVPQGTSAEPANFKTSKIQIGGVYLDPFAGSTSPLGEFGPASISFGKNSLIYAPSANVDVGGKAGQTFVPSRFQNGDIPDAISTLNASRIDIADGVLIDVGGVKDVLLDSSRNSLLIDPVKRNELRDTPNYRETNTNGDFTLNGSAIYVDPRIVGVRDDGVAYIGSPLIEAGSAASQIGVTAAEFMTKGGNLSLNVGVLETATSLSATPKITISRGAALDFEGGWVRYADGIVRTSRLLTSDGRIVDIGQANPNDIFVAVGDGFTEVQSKFGISRTYGNSILQGGRFEYGYDEGRDAGSLIISASTATIDGTLRGSAYAGARQIQLGRRPNAISSIVGDLRLLQGNAGMLPSGGYVRIGAFDRSNTNELSGDIIIGRGNSLAPAGSILLSDTALSASGLSALSLRTSGSFLLESNSNLTLANGGNFSVEAGRSIRFDGNVVAASGIVSARTTDFGAGGGITVGSEGSPFRADDNLSAFFTADPGLNPFDIIVGGKISTAGLWVNDFVVPDSPTGNAWGDGGSITLTVAPGVFAGIGNSSANLTGAVDLSGSIRITAGALLDVSSGGYVASDGILDLTAKGGNIALINRTRYASAVLTDTDTSNTGNADLPLGGTNQTVTFTPYTIGDTSVTPSLVPERPVSEVSFEAGSLKGFGFGGGGTFQLVAPDIAMGSNASGKGPHIGLDFLQKTGFGTLDLSAFKSRIISGLFNNGNSGNSAFLETEIFRIGAGETLDLTQSVLPSLLDTATVTLLTSLATGADIGTILAPAIPTDVWDRKAANLRLGGLTELDVEAGGTITGAAGASLSLPRLYNAGTIRIAGGSIVQNDTLDEILSIASRASRVVGARDVALGGGGLAEIFGGAVAGQANGFDENALSLIDAYPNSLGVQQVSNGQLFNLINPATAGNDDINLIFTGRVALNEGIHLTASSVTDLSGTAIYNPRAQFLANGTQQRAGRLVNGGLISTSRLGGVLSDSGNSSPIDPSNKLFAAAGAVINLNGGSGQFDERISQTSFGAVAQWSDAGRLIIGNGALLSGAQITAFGGDDGDVDTSKTRANGGFLDWVAPTIRQNDDGSANAGESLFAQQIMDAGFQTLVARGGFSTRGEVTLNLGKAFIATTDFVNGGRSIANLVVNALAGSNAFINAPYVRFLSSNQVIGGQGISTGAGQIHFGAKAIDIVGAVEFNVSSRNDGANRGSVSFDASGDIRLIGTTLPANSEGQILPGLSGQLVSNGDLLFKAAQVYATTGTGNLQQLIENRRAGRPDNATPFTIASSNVNGLVKIEGAGAVIPDTPYSAGSYLRILGANIEQNGVLRAPLGLLEIGANQSFAVSNTVNAPATASLRFGKDSLTSVSARTNLNSTDALNIPYGTTTDTIEYFFSPGTNAVITSTPVGELRLAGRDIFIDSNAAGEVRVDARGGGDVFAFEFIPGTGGSRDVLDRFNPDIFSGNDGFQFADGRQVYALLPKNSATIALFDPLYSADYGTAAGGDIYGANAGRSVTLDAAPGIAAGEYILLPARYALLPGALRIVENVGADVPLIGTTTTLLDGSVLVGGVYSTAGADFAESQRRSFTIQPKEVFSKYSRIEITSGTSSATKLAERSNNVAPLLPRDAARVVLAPLTSLKVAGAFATTPAADGLGAQVDLGGTKIRIAAAGAVAKAATQDYVLLTTDTLANFNAESLSIGAIRNNNADGTTRLDVVTNILLVDNDVNLTAPELLLSVGGPGSLLSIEDAPVGKTGAVLTASGVLNDKRTGDFIINANGLVGSSSGSIDPTGSGAFIRLANGAERLVTRQGDFIARNTLLPARLDIGAGATLGAAAITLDTSRTFAIDRSAKIGAATSGGDFTLALSADALRIGSLTFRPEIEAQFGLASRLTLRSPDIINFNAGTYRYKDLTIDAAGIGLSQPIPLNAVTGDVQIFADNVVLRNSSRDIGACKDAGARLCGALSALTIDATDITFGSGQFRTYGFDSGISGTGVTLAAREGMYITGAGGFSSVNFDENLDTPINLLTPFIVDRSNVADPRQNYIRPDYAFSTVGAINVIKQAGTGAISSGPEAPGARIAFYAGNAFNAIASDISIDGTFIRASAGTVDVKAEGSIFLKGDASIQTPGYVRTFDDGIDKTVVSANGGTINLISTGVGTVIDTSAGSSLIVDNGVGKAGTLNISAAEGGVTLLSSLNSGIAAGINRSASIFLDTGQSEFGLSTFVTKYGTRFQGDIAIRSGAGNLNLLAGQSIVADSVSLTADGGIVAIAGLIDTSGDNVSSIALTDPRYKDARVDGGNISIFGRNGVALAATASLQSTTTGYNDRDARQASGGNITIGIGIPEIAGANALLSIADGARINVGAARTGDRVVGEFITNQLTRIESTIYRLAQGDQGGLVSFRAPLLSDNSINFINNGQISGAREMSIEAFRSFNLDAIFSGGLFSGVGLRPSFPADVVTLDAREVILGKANFLSDFAPGTIPEFIRNFSVSGPNGEILDDYRLRPGVELNSVNDVRLLSNWNLGAGQIVNADGTPGYRDAVAASLIVESPLGNYTSGPLAGQPRYEIVFGKEAELFERFVGMTYRVNGNVRGEAPVITLRSEGNLDIRNSVSDGFFAFHDATNPDYINYQLGGGTRTFSPSLNLVCGTGEAAACADSELFSNLTPGLIAGPPATRVTIQIGIAQQGSETSLPFVNAPYNPLANQVAAGGTGDPFGIAELFPLFSDRASAHSSSINFVSGATASSSNPLQVSLSRTGSVTISGETSYKIEGTRGTGSLAGPLQLGFNGPEVGNVDRALYSLGQLLDLIDSGTDPEFNADFYTVLNWGAGTTGAAAEARSRARNYAAFLGGNQFLGPRTNPTGVQARLRDVVAFLRDSGFAEAYSNGVEKKLPGFASAANILTPTVSLRSETAYVGTKVRTGDGTINIAAANNIDLRKSVGAVLRAEAQGAVAAQVGGTAVYTAGVRASVNDLNGAILPEPQPLATNYVPAPFSGLRITPIFSKDGGSISLNAGNDVLGRRDVWNEINGENGSLLSPSLRDVSVGGNITTTFGSNSPSQRWRYGFATNSDTIAAIAPNFFTSGVGALGGGDVSIHAGRDVSDLTVALNNSLVTGAIDGIQTLVTLGGGDLAIVTGRNINGGQFDIASGAAHARVGGNVDAAGTTSSLGSFQLDDRNLLRIRIADATFDLSANGSVAIGGIGALGVSGTQLTTAQLSNVGFFSSIAGARITGSGDVAIVGNRSDQILTVANGVFGFVLPPSLALNSINGDIVFGNIAGRNLFTSNVMYASEFGQLSLFAGGDISNLVLAMSDAAPSHFFGGDSNLTTGFPTFRSTSSDNELRILHNRRITHLSDPEPVRIFAAGSISLADISLPKQARISAGGDIVDLYFQGQNVRDNDVTRIIAGRDITGSTLVGTNPTTNGRSIVQGNSIIVGGSGALFVEAGRDLGPFLTSTGIEAGGIRTIGNEANPWLDPQGADIYAFFGVGKGIQYGSLQSTYLDPANLAQLDGDLFEQIEDELGNKSADRSRFTYAPILASWLRANKPDLFASIFGSGNPTGADVYGRYADVYAAFSSLDQITRNQFLIDKLYFGELAAASDPNSASFNQFIRGYRAVETLFPSRLGYTDNLSTYETDPSTINADHPSGVPTKILVNGQPSVATKVETGNVDLRLATIQTARGGDITLIGPGGNFIAGSVVRTESQLTRRGAVARGTGIINRVELLTAARRIASIPLGAEGILTLRGGEVRGFTDGSFVLNQSRLFTQRGGDITLWSSNGDLNAGQGPKSSSNFPPVALRFNPNGFSEVDSAGSVSGAGIAAFRPTLDIEPSSVRLIAPVGTVDAGDAGVRASGDVFVAAARVTNADNFKAGGSVSGVPSIGATAAPPVPASAASAIAANAFRATDATSQSADRQSRIFVDVLGYFGGGEYCPEGKEPDANGQCPPE</sequence>
<dbReference type="InterPro" id="IPR012334">
    <property type="entry name" value="Pectin_lyas_fold"/>
</dbReference>
<dbReference type="SMART" id="SM00912">
    <property type="entry name" value="Haemagg_act"/>
    <property type="match status" value="1"/>
</dbReference>
<evidence type="ECO:0000313" key="3">
    <source>
        <dbReference type="EMBL" id="MVZ96580.1"/>
    </source>
</evidence>
<dbReference type="PANTHER" id="PTHR12338">
    <property type="entry name" value="AUTOTRANSPORTER"/>
    <property type="match status" value="1"/>
</dbReference>
<evidence type="ECO:0000256" key="1">
    <source>
        <dbReference type="SAM" id="SignalP"/>
    </source>
</evidence>
<dbReference type="InterPro" id="IPR021026">
    <property type="entry name" value="Filamn_hemagglutn_DUF3739"/>
</dbReference>
<organism evidence="3 4">
    <name type="scientific">Sphingorhabdus profundilacus</name>
    <dbReference type="NCBI Taxonomy" id="2509718"/>
    <lineage>
        <taxon>Bacteria</taxon>
        <taxon>Pseudomonadati</taxon>
        <taxon>Pseudomonadota</taxon>
        <taxon>Alphaproteobacteria</taxon>
        <taxon>Sphingomonadales</taxon>
        <taxon>Sphingomonadaceae</taxon>
        <taxon>Sphingorhabdus</taxon>
    </lineage>
</organism>
<dbReference type="InterPro" id="IPR008638">
    <property type="entry name" value="FhaB/CdiA-like_TPS"/>
</dbReference>
<feature type="signal peptide" evidence="1">
    <location>
        <begin position="1"/>
        <end position="44"/>
    </location>
</feature>
<dbReference type="NCBIfam" id="TIGR01901">
    <property type="entry name" value="adhes_NPXG"/>
    <property type="match status" value="1"/>
</dbReference>
<accession>A0A6I4LWU1</accession>